<dbReference type="PANTHER" id="PTHR12110">
    <property type="entry name" value="HYDROXYPYRUVATE ISOMERASE"/>
    <property type="match status" value="1"/>
</dbReference>
<keyword evidence="3" id="KW-0413">Isomerase</keyword>
<dbReference type="EMBL" id="JBHSPA010000018">
    <property type="protein sequence ID" value="MFC5825090.1"/>
    <property type="molecule type" value="Genomic_DNA"/>
</dbReference>
<organism evidence="3 4">
    <name type="scientific">Nonomuraea insulae</name>
    <dbReference type="NCBI Taxonomy" id="1616787"/>
    <lineage>
        <taxon>Bacteria</taxon>
        <taxon>Bacillati</taxon>
        <taxon>Actinomycetota</taxon>
        <taxon>Actinomycetes</taxon>
        <taxon>Streptosporangiales</taxon>
        <taxon>Streptosporangiaceae</taxon>
        <taxon>Nonomuraea</taxon>
    </lineage>
</organism>
<evidence type="ECO:0000313" key="3">
    <source>
        <dbReference type="EMBL" id="MFC5825090.1"/>
    </source>
</evidence>
<dbReference type="SUPFAM" id="SSF51658">
    <property type="entry name" value="Xylose isomerase-like"/>
    <property type="match status" value="1"/>
</dbReference>
<dbReference type="InterPro" id="IPR013022">
    <property type="entry name" value="Xyl_isomerase-like_TIM-brl"/>
</dbReference>
<dbReference type="GO" id="GO:0016853">
    <property type="term" value="F:isomerase activity"/>
    <property type="evidence" value="ECO:0007669"/>
    <property type="project" value="UniProtKB-KW"/>
</dbReference>
<dbReference type="InterPro" id="IPR006311">
    <property type="entry name" value="TAT_signal"/>
</dbReference>
<sequence>MCYGYGPSRRSLLAAGLGLGAGALAAASPAAAATTPPHHSRGERVPPGQISMQLWTVRDDLALNYDTTLAYLAEIGYPRVELALGYFGRTAQQLRAFLDGLGLHASSSHDGISPDDAALETKIENALTLGQSYIVVPFLQSASLDEWKGWAERMNVEARVARSAGLRYGYHNHAHEFTTDLGGGKTPWQVLTSELDPRLVHLEIDIYWAVTGGVGRGARDPVKFAIDVIRRAPQRVLQYHVKDRAPDGDMADLGTGTIDFRRVFDAHQVKEYIVENDTPDVTPRRTSEVGYSYLRKVRF</sequence>
<dbReference type="Pfam" id="PF01261">
    <property type="entry name" value="AP_endonuc_2"/>
    <property type="match status" value="1"/>
</dbReference>
<dbReference type="InterPro" id="IPR050312">
    <property type="entry name" value="IolE/XylAMocC-like"/>
</dbReference>
<proteinExistence type="predicted"/>
<dbReference type="RefSeq" id="WP_379514613.1">
    <property type="nucleotide sequence ID" value="NZ_JBHSPA010000018.1"/>
</dbReference>
<evidence type="ECO:0000259" key="2">
    <source>
        <dbReference type="Pfam" id="PF01261"/>
    </source>
</evidence>
<gene>
    <name evidence="3" type="ORF">ACFPZ3_14610</name>
</gene>
<keyword evidence="1" id="KW-0732">Signal</keyword>
<dbReference type="Proteomes" id="UP001596058">
    <property type="component" value="Unassembled WGS sequence"/>
</dbReference>
<evidence type="ECO:0000256" key="1">
    <source>
        <dbReference type="SAM" id="SignalP"/>
    </source>
</evidence>
<feature type="domain" description="Xylose isomerase-like TIM barrel" evidence="2">
    <location>
        <begin position="70"/>
        <end position="266"/>
    </location>
</feature>
<feature type="chain" id="PRO_5046714155" evidence="1">
    <location>
        <begin position="33"/>
        <end position="299"/>
    </location>
</feature>
<comment type="caution">
    <text evidence="3">The sequence shown here is derived from an EMBL/GenBank/DDBJ whole genome shotgun (WGS) entry which is preliminary data.</text>
</comment>
<dbReference type="PROSITE" id="PS51318">
    <property type="entry name" value="TAT"/>
    <property type="match status" value="1"/>
</dbReference>
<feature type="signal peptide" evidence="1">
    <location>
        <begin position="1"/>
        <end position="32"/>
    </location>
</feature>
<dbReference type="Gene3D" id="3.20.20.150">
    <property type="entry name" value="Divalent-metal-dependent TIM barrel enzymes"/>
    <property type="match status" value="1"/>
</dbReference>
<dbReference type="InterPro" id="IPR036237">
    <property type="entry name" value="Xyl_isomerase-like_sf"/>
</dbReference>
<reference evidence="4" key="1">
    <citation type="journal article" date="2019" name="Int. J. Syst. Evol. Microbiol.">
        <title>The Global Catalogue of Microorganisms (GCM) 10K type strain sequencing project: providing services to taxonomists for standard genome sequencing and annotation.</title>
        <authorList>
            <consortium name="The Broad Institute Genomics Platform"/>
            <consortium name="The Broad Institute Genome Sequencing Center for Infectious Disease"/>
            <person name="Wu L."/>
            <person name="Ma J."/>
        </authorList>
    </citation>
    <scope>NUCLEOTIDE SEQUENCE [LARGE SCALE GENOMIC DNA]</scope>
    <source>
        <strain evidence="4">CCUG 53903</strain>
    </source>
</reference>
<keyword evidence="4" id="KW-1185">Reference proteome</keyword>
<dbReference type="PANTHER" id="PTHR12110:SF41">
    <property type="entry name" value="INOSOSE DEHYDRATASE"/>
    <property type="match status" value="1"/>
</dbReference>
<protein>
    <submittedName>
        <fullName evidence="3">Sugar phosphate isomerase/epimerase family protein</fullName>
    </submittedName>
</protein>
<name>A0ABW1CJQ1_9ACTN</name>
<accession>A0ABW1CJQ1</accession>
<evidence type="ECO:0000313" key="4">
    <source>
        <dbReference type="Proteomes" id="UP001596058"/>
    </source>
</evidence>